<dbReference type="OrthoDB" id="1049195at2759"/>
<dbReference type="SUPFAM" id="SSF54928">
    <property type="entry name" value="RNA-binding domain, RBD"/>
    <property type="match status" value="2"/>
</dbReference>
<reference evidence="5" key="1">
    <citation type="submission" date="2019-02" db="EMBL/GenBank/DDBJ databases">
        <title>Genome sequencing of the rare red list fungi Bondarzewia mesenterica.</title>
        <authorList>
            <person name="Buettner E."/>
            <person name="Kellner H."/>
        </authorList>
    </citation>
    <scope>NUCLEOTIDE SEQUENCE [LARGE SCALE GENOMIC DNA]</scope>
    <source>
        <strain evidence="5">DSM 108281</strain>
    </source>
</reference>
<protein>
    <recommendedName>
        <fullName evidence="4">RRM domain-containing protein</fullName>
    </recommendedName>
</protein>
<dbReference type="SMART" id="SM00360">
    <property type="entry name" value="RRM"/>
    <property type="match status" value="2"/>
</dbReference>
<feature type="compositionally biased region" description="Low complexity" evidence="3">
    <location>
        <begin position="905"/>
        <end position="923"/>
    </location>
</feature>
<feature type="region of interest" description="Disordered" evidence="3">
    <location>
        <begin position="196"/>
        <end position="219"/>
    </location>
</feature>
<feature type="compositionally biased region" description="Low complexity" evidence="3">
    <location>
        <begin position="196"/>
        <end position="205"/>
    </location>
</feature>
<accession>A0A4S4LMI9</accession>
<dbReference type="AlphaFoldDB" id="A0A4S4LMI9"/>
<evidence type="ECO:0000313" key="6">
    <source>
        <dbReference type="Proteomes" id="UP000310158"/>
    </source>
</evidence>
<dbReference type="InterPro" id="IPR035979">
    <property type="entry name" value="RBD_domain_sf"/>
</dbReference>
<feature type="compositionally biased region" description="Polar residues" evidence="3">
    <location>
        <begin position="957"/>
        <end position="969"/>
    </location>
</feature>
<dbReference type="InterPro" id="IPR012677">
    <property type="entry name" value="Nucleotide-bd_a/b_plait_sf"/>
</dbReference>
<dbReference type="Proteomes" id="UP000310158">
    <property type="component" value="Unassembled WGS sequence"/>
</dbReference>
<feature type="domain" description="RRM" evidence="4">
    <location>
        <begin position="486"/>
        <end position="549"/>
    </location>
</feature>
<dbReference type="GO" id="GO:1990904">
    <property type="term" value="C:ribonucleoprotein complex"/>
    <property type="evidence" value="ECO:0007669"/>
    <property type="project" value="TreeGrafter"/>
</dbReference>
<dbReference type="Pfam" id="PF00076">
    <property type="entry name" value="RRM_1"/>
    <property type="match status" value="2"/>
</dbReference>
<evidence type="ECO:0000256" key="1">
    <source>
        <dbReference type="ARBA" id="ARBA00022884"/>
    </source>
</evidence>
<evidence type="ECO:0000256" key="3">
    <source>
        <dbReference type="SAM" id="MobiDB-lite"/>
    </source>
</evidence>
<dbReference type="GO" id="GO:0005737">
    <property type="term" value="C:cytoplasm"/>
    <property type="evidence" value="ECO:0007669"/>
    <property type="project" value="TreeGrafter"/>
</dbReference>
<gene>
    <name evidence="5" type="ORF">EW146_g6792</name>
</gene>
<dbReference type="InterPro" id="IPR000504">
    <property type="entry name" value="RRM_dom"/>
</dbReference>
<dbReference type="GO" id="GO:0005634">
    <property type="term" value="C:nucleus"/>
    <property type="evidence" value="ECO:0007669"/>
    <property type="project" value="TreeGrafter"/>
</dbReference>
<dbReference type="InterPro" id="IPR050374">
    <property type="entry name" value="RRT5_SRSF_SR"/>
</dbReference>
<dbReference type="PANTHER" id="PTHR23003:SF64">
    <property type="entry name" value="RRM DOMAIN-CONTAINING PROTEIN"/>
    <property type="match status" value="1"/>
</dbReference>
<feature type="compositionally biased region" description="Pro residues" evidence="3">
    <location>
        <begin position="206"/>
        <end position="215"/>
    </location>
</feature>
<sequence length="1049" mass="112015">MFAYRSLVPVLQHISLLETLQGESAGLAYYPSTDANNVAVLPHLSRFSIVAETQCHFVYLLGNCRIPPTACLSVAISNASTMHNSTSPRVQMLPFVEHVDLRIIRSRKNQWPTAEYKQEVILFLHFNHGWSQYNKDDDNRMLKLDDVYHTLERMPLIDMPNLHTLKAARDAASGALQALLSQAAKSLCLGRVITDSGSSRPTSVPVSPPTPPPTIHAPTSDEIDAVIQMATSSRPSPDGRPIPLKDTRTQLFIGNSPPHFKRFLCAHATLFERAQQSSHPGVLVDVLARGLSALPISLAEFPGSWPDTLHPLVPSMRADFEIVGDLPKLTWNRLLLLLPYRVRWQDLKDLFRKAGTVLRADVSLGPDNRSRGFGTVLLATAEDAGRAVDMFNGYSWQTRSASTSGYHTPATASFRAVPFGPPPVLLPQPNPGQGMTVMSPGPVFGVPGLAGLMGGIEEHEYGAIYGHERPGTAGAVSRNLFIGNWQDLKDLFRQAGTILRADVALGQDGRSRGFGTVVFATDMDAERAVKMFNGYEYNGRSLKVHFDKYSPSTQPTAPSTAPVSPIPPFARSVVSPTFASTLGAQSHQQQLQPSQMHTPLAMPQAYVYGLGPASRPTSPFGDMFHQQQQQQQAQRRHVGPQQEGLGIMNLNGSGPAAKKMRSFGSTELGVFATETTGASRVACSVPAHTRHDCEATDSAEAAPRTVTARSADAQIARTHALAPPVSPPSRAPRSHSSPAAAARHCISSATLALTFSLLTTVLPWSRHAGSVAPPHVAYAPLAPAHRDAQATPIATAPSVNALSDANAHTDADFVPTHAAFSPGIAMSPGAFWGRPGGAGNPFINAAVGAPVRGQDVVADEERRERRAEEDVGYFPPVREESYFSYVPASGSRLANEILRNGVEATASEASGSGTGSSSVGTGSARERDGVSGVVEQMGALQVDGGDDDVFWSGRPMHNQSGSGQRTQSALGRAPSLPGQMHRTGSDPVQHQRGESGEQRGKEAEERPTTGSGTGPATGDWGERRASFAEVVDGGRRATAAATGLLGSRS</sequence>
<dbReference type="PROSITE" id="PS50102">
    <property type="entry name" value="RRM"/>
    <property type="match status" value="2"/>
</dbReference>
<evidence type="ECO:0000259" key="4">
    <source>
        <dbReference type="PROSITE" id="PS50102"/>
    </source>
</evidence>
<dbReference type="EMBL" id="SGPL01000355">
    <property type="protein sequence ID" value="THH13424.1"/>
    <property type="molecule type" value="Genomic_DNA"/>
</dbReference>
<dbReference type="PANTHER" id="PTHR23003">
    <property type="entry name" value="RNA RECOGNITION MOTIF RRM DOMAIN CONTAINING PROTEIN"/>
    <property type="match status" value="1"/>
</dbReference>
<keyword evidence="1 2" id="KW-0694">RNA-binding</keyword>
<dbReference type="Gene3D" id="3.30.70.330">
    <property type="match status" value="2"/>
</dbReference>
<feature type="compositionally biased region" description="Basic and acidic residues" evidence="3">
    <location>
        <begin position="989"/>
        <end position="1007"/>
    </location>
</feature>
<feature type="domain" description="RRM" evidence="4">
    <location>
        <begin position="319"/>
        <end position="399"/>
    </location>
</feature>
<keyword evidence="6" id="KW-1185">Reference proteome</keyword>
<dbReference type="GO" id="GO:0003729">
    <property type="term" value="F:mRNA binding"/>
    <property type="evidence" value="ECO:0007669"/>
    <property type="project" value="TreeGrafter"/>
</dbReference>
<evidence type="ECO:0000313" key="5">
    <source>
        <dbReference type="EMBL" id="THH13424.1"/>
    </source>
</evidence>
<proteinExistence type="predicted"/>
<name>A0A4S4LMI9_9AGAM</name>
<feature type="compositionally biased region" description="Low complexity" evidence="3">
    <location>
        <begin position="1008"/>
        <end position="1018"/>
    </location>
</feature>
<feature type="region of interest" description="Disordered" evidence="3">
    <location>
        <begin position="943"/>
        <end position="1031"/>
    </location>
</feature>
<comment type="caution">
    <text evidence="5">The sequence shown here is derived from an EMBL/GenBank/DDBJ whole genome shotgun (WGS) entry which is preliminary data.</text>
</comment>
<feature type="region of interest" description="Disordered" evidence="3">
    <location>
        <begin position="721"/>
        <end position="740"/>
    </location>
</feature>
<organism evidence="5 6">
    <name type="scientific">Bondarzewia mesenterica</name>
    <dbReference type="NCBI Taxonomy" id="1095465"/>
    <lineage>
        <taxon>Eukaryota</taxon>
        <taxon>Fungi</taxon>
        <taxon>Dikarya</taxon>
        <taxon>Basidiomycota</taxon>
        <taxon>Agaricomycotina</taxon>
        <taxon>Agaricomycetes</taxon>
        <taxon>Russulales</taxon>
        <taxon>Bondarzewiaceae</taxon>
        <taxon>Bondarzewia</taxon>
    </lineage>
</organism>
<feature type="region of interest" description="Disordered" evidence="3">
    <location>
        <begin position="905"/>
        <end position="929"/>
    </location>
</feature>
<evidence type="ECO:0000256" key="2">
    <source>
        <dbReference type="PROSITE-ProRule" id="PRU00176"/>
    </source>
</evidence>